<gene>
    <name evidence="3" type="ORF">H9704_12770</name>
</gene>
<sequence length="117" mass="13278">MDFYRRVGIVCNSIPEGRVASYGQIALLCGKPRNARQVGYCLNRGRAGEVPAYRVVNGQGRLTGAAAFEHPDMQRMLLESEGVRVSEDMRVDMQRFGWKNTLEEALKLREQFEREGI</sequence>
<comment type="caution">
    <text evidence="3">The sequence shown here is derived from an EMBL/GenBank/DDBJ whole genome shotgun (WGS) entry which is preliminary data.</text>
</comment>
<reference evidence="3" key="2">
    <citation type="submission" date="2021-04" db="EMBL/GenBank/DDBJ databases">
        <authorList>
            <person name="Gilroy R."/>
        </authorList>
    </citation>
    <scope>NUCLEOTIDE SEQUENCE</scope>
    <source>
        <strain evidence="3">CHK180-15479</strain>
    </source>
</reference>
<organism evidence="3 4">
    <name type="scientific">Candidatus Enterocloster excrementipullorum</name>
    <dbReference type="NCBI Taxonomy" id="2838559"/>
    <lineage>
        <taxon>Bacteria</taxon>
        <taxon>Bacillati</taxon>
        <taxon>Bacillota</taxon>
        <taxon>Clostridia</taxon>
        <taxon>Lachnospirales</taxon>
        <taxon>Lachnospiraceae</taxon>
        <taxon>Enterocloster</taxon>
    </lineage>
</organism>
<dbReference type="AlphaFoldDB" id="A0A9D2SIV6"/>
<evidence type="ECO:0000259" key="2">
    <source>
        <dbReference type="Pfam" id="PF01035"/>
    </source>
</evidence>
<protein>
    <submittedName>
        <fullName evidence="3">MGMT family protein</fullName>
    </submittedName>
</protein>
<dbReference type="InterPro" id="IPR014048">
    <property type="entry name" value="MethylDNA_cys_MeTrfase_DNA-bd"/>
</dbReference>
<dbReference type="EMBL" id="DWWT01000067">
    <property type="protein sequence ID" value="HJC06997.1"/>
    <property type="molecule type" value="Genomic_DNA"/>
</dbReference>
<dbReference type="PANTHER" id="PTHR42942">
    <property type="entry name" value="6-O-METHYLGUANINE DNA METHYLTRANSFERASE"/>
    <property type="match status" value="1"/>
</dbReference>
<proteinExistence type="predicted"/>
<evidence type="ECO:0000256" key="1">
    <source>
        <dbReference type="ARBA" id="ARBA00022763"/>
    </source>
</evidence>
<dbReference type="Gene3D" id="1.10.10.10">
    <property type="entry name" value="Winged helix-like DNA-binding domain superfamily/Winged helix DNA-binding domain"/>
    <property type="match status" value="1"/>
</dbReference>
<accession>A0A9D2SIV6</accession>
<dbReference type="GO" id="GO:0003824">
    <property type="term" value="F:catalytic activity"/>
    <property type="evidence" value="ECO:0007669"/>
    <property type="project" value="InterPro"/>
</dbReference>
<dbReference type="Proteomes" id="UP000823910">
    <property type="component" value="Unassembled WGS sequence"/>
</dbReference>
<feature type="domain" description="Methylated-DNA-[protein]-cysteine S-methyltransferase DNA binding" evidence="2">
    <location>
        <begin position="2"/>
        <end position="83"/>
    </location>
</feature>
<dbReference type="InterPro" id="IPR052520">
    <property type="entry name" value="ATL_DNA_repair"/>
</dbReference>
<dbReference type="Pfam" id="PF01035">
    <property type="entry name" value="DNA_binding_1"/>
    <property type="match status" value="1"/>
</dbReference>
<keyword evidence="1" id="KW-0227">DNA damage</keyword>
<name>A0A9D2SIV6_9FIRM</name>
<evidence type="ECO:0000313" key="3">
    <source>
        <dbReference type="EMBL" id="HJC06997.1"/>
    </source>
</evidence>
<dbReference type="CDD" id="cd06445">
    <property type="entry name" value="ATase"/>
    <property type="match status" value="1"/>
</dbReference>
<dbReference type="SUPFAM" id="SSF46767">
    <property type="entry name" value="Methylated DNA-protein cysteine methyltransferase, C-terminal domain"/>
    <property type="match status" value="1"/>
</dbReference>
<dbReference type="InterPro" id="IPR036388">
    <property type="entry name" value="WH-like_DNA-bd_sf"/>
</dbReference>
<reference evidence="3" key="1">
    <citation type="journal article" date="2021" name="PeerJ">
        <title>Extensive microbial diversity within the chicken gut microbiome revealed by metagenomics and culture.</title>
        <authorList>
            <person name="Gilroy R."/>
            <person name="Ravi A."/>
            <person name="Getino M."/>
            <person name="Pursley I."/>
            <person name="Horton D.L."/>
            <person name="Alikhan N.F."/>
            <person name="Baker D."/>
            <person name="Gharbi K."/>
            <person name="Hall N."/>
            <person name="Watson M."/>
            <person name="Adriaenssens E.M."/>
            <person name="Foster-Nyarko E."/>
            <person name="Jarju S."/>
            <person name="Secka A."/>
            <person name="Antonio M."/>
            <person name="Oren A."/>
            <person name="Chaudhuri R.R."/>
            <person name="La Ragione R."/>
            <person name="Hildebrand F."/>
            <person name="Pallen M.J."/>
        </authorList>
    </citation>
    <scope>NUCLEOTIDE SEQUENCE</scope>
    <source>
        <strain evidence="3">CHK180-15479</strain>
    </source>
</reference>
<dbReference type="GO" id="GO:0006281">
    <property type="term" value="P:DNA repair"/>
    <property type="evidence" value="ECO:0007669"/>
    <property type="project" value="InterPro"/>
</dbReference>
<dbReference type="PANTHER" id="PTHR42942:SF1">
    <property type="entry name" value="ALKYLTRANSFERASE-LIKE PROTEIN 1"/>
    <property type="match status" value="1"/>
</dbReference>
<evidence type="ECO:0000313" key="4">
    <source>
        <dbReference type="Proteomes" id="UP000823910"/>
    </source>
</evidence>
<dbReference type="InterPro" id="IPR036217">
    <property type="entry name" value="MethylDNA_cys_MeTrfase_DNAb"/>
</dbReference>